<dbReference type="GO" id="GO:0002949">
    <property type="term" value="P:tRNA threonylcarbamoyladenosine modification"/>
    <property type="evidence" value="ECO:0007669"/>
    <property type="project" value="InterPro"/>
</dbReference>
<gene>
    <name evidence="3" type="primary">tsaB</name>
    <name evidence="3" type="ORF">EAT49_11420</name>
</gene>
<dbReference type="OrthoDB" id="9809995at2"/>
<proteinExistence type="predicted"/>
<dbReference type="Pfam" id="PF00814">
    <property type="entry name" value="TsaD"/>
    <property type="match status" value="1"/>
</dbReference>
<evidence type="ECO:0000313" key="4">
    <source>
        <dbReference type="Proteomes" id="UP000268016"/>
    </source>
</evidence>
<keyword evidence="3" id="KW-0808">Transferase</keyword>
<dbReference type="EMBL" id="RDRB01000005">
    <property type="protein sequence ID" value="ROU01126.1"/>
    <property type="molecule type" value="Genomic_DNA"/>
</dbReference>
<sequence length="198" mass="20125">MNAGLTLVFDTSGPWIAAGLASNGRLLHAATETMARGQAERLIPLLEELLTATGTRWAELTAIGVGTGPGNFTGTRIAVATARGLSLALGIPAHPITAFEMALAPPTSLVLLEAPRGRAYAQRFADGRAAGPPEVVDPATLGPDAPPVRAAAPPSPAAMARLLHARLSAGAAPDRPAPLYIRPADAAPPSDPPPVILP</sequence>
<organism evidence="3 4">
    <name type="scientific">Histidinibacterium lentulum</name>
    <dbReference type="NCBI Taxonomy" id="2480588"/>
    <lineage>
        <taxon>Bacteria</taxon>
        <taxon>Pseudomonadati</taxon>
        <taxon>Pseudomonadota</taxon>
        <taxon>Alphaproteobacteria</taxon>
        <taxon>Rhodobacterales</taxon>
        <taxon>Paracoccaceae</taxon>
        <taxon>Histidinibacterium</taxon>
    </lineage>
</organism>
<comment type="caution">
    <text evidence="3">The sequence shown here is derived from an EMBL/GenBank/DDBJ whole genome shotgun (WGS) entry which is preliminary data.</text>
</comment>
<dbReference type="SUPFAM" id="SSF53067">
    <property type="entry name" value="Actin-like ATPase domain"/>
    <property type="match status" value="1"/>
</dbReference>
<dbReference type="Gene3D" id="3.30.420.40">
    <property type="match status" value="1"/>
</dbReference>
<dbReference type="Proteomes" id="UP000268016">
    <property type="component" value="Unassembled WGS sequence"/>
</dbReference>
<evidence type="ECO:0000256" key="1">
    <source>
        <dbReference type="SAM" id="MobiDB-lite"/>
    </source>
</evidence>
<dbReference type="RefSeq" id="WP_123642455.1">
    <property type="nucleotide sequence ID" value="NZ_ML119085.1"/>
</dbReference>
<name>A0A3N2R1E7_9RHOB</name>
<dbReference type="GO" id="GO:0016740">
    <property type="term" value="F:transferase activity"/>
    <property type="evidence" value="ECO:0007669"/>
    <property type="project" value="UniProtKB-KW"/>
</dbReference>
<dbReference type="InterPro" id="IPR043129">
    <property type="entry name" value="ATPase_NBD"/>
</dbReference>
<feature type="region of interest" description="Disordered" evidence="1">
    <location>
        <begin position="129"/>
        <end position="155"/>
    </location>
</feature>
<reference evidence="3 4" key="1">
    <citation type="submission" date="2018-10" db="EMBL/GenBank/DDBJ databases">
        <title>Histidinibacterium lentulum gen. nov., sp. nov., a marine bacterium from the culture broth of Picochlorum sp. 122.</title>
        <authorList>
            <person name="Wang G."/>
        </authorList>
    </citation>
    <scope>NUCLEOTIDE SEQUENCE [LARGE SCALE GENOMIC DNA]</scope>
    <source>
        <strain evidence="3 4">B17</strain>
    </source>
</reference>
<protein>
    <submittedName>
        <fullName evidence="3">tRNA (Adenosine(37)-N6)-threonylcarbamoyltransferase complex dimerization subunit type 1 TsaB</fullName>
    </submittedName>
</protein>
<dbReference type="Gene3D" id="3.30.420.200">
    <property type="match status" value="1"/>
</dbReference>
<feature type="compositionally biased region" description="Pro residues" evidence="1">
    <location>
        <begin position="189"/>
        <end position="198"/>
    </location>
</feature>
<accession>A0A3N2R1E7</accession>
<keyword evidence="4" id="KW-1185">Reference proteome</keyword>
<feature type="region of interest" description="Disordered" evidence="1">
    <location>
        <begin position="174"/>
        <end position="198"/>
    </location>
</feature>
<evidence type="ECO:0000313" key="3">
    <source>
        <dbReference type="EMBL" id="ROU01126.1"/>
    </source>
</evidence>
<dbReference type="InterPro" id="IPR000905">
    <property type="entry name" value="Gcp-like_dom"/>
</dbReference>
<feature type="domain" description="Gcp-like" evidence="2">
    <location>
        <begin position="33"/>
        <end position="105"/>
    </location>
</feature>
<dbReference type="AlphaFoldDB" id="A0A3N2R1E7"/>
<evidence type="ECO:0000259" key="2">
    <source>
        <dbReference type="Pfam" id="PF00814"/>
    </source>
</evidence>
<dbReference type="NCBIfam" id="TIGR03725">
    <property type="entry name" value="T6A_YeaZ"/>
    <property type="match status" value="1"/>
</dbReference>
<dbReference type="InterPro" id="IPR022496">
    <property type="entry name" value="T6A_TsaB"/>
</dbReference>